<comment type="caution">
    <text evidence="7">The sequence shown here is derived from an EMBL/GenBank/DDBJ whole genome shotgun (WGS) entry which is preliminary data.</text>
</comment>
<dbReference type="Proteomes" id="UP000245207">
    <property type="component" value="Unassembled WGS sequence"/>
</dbReference>
<feature type="compositionally biased region" description="Basic and acidic residues" evidence="5">
    <location>
        <begin position="182"/>
        <end position="201"/>
    </location>
</feature>
<dbReference type="PANTHER" id="PTHR12606">
    <property type="entry name" value="SENTRIN/SUMO-SPECIFIC PROTEASE"/>
    <property type="match status" value="1"/>
</dbReference>
<dbReference type="InterPro" id="IPR003653">
    <property type="entry name" value="Peptidase_C48_C"/>
</dbReference>
<evidence type="ECO:0000256" key="4">
    <source>
        <dbReference type="ARBA" id="ARBA00022807"/>
    </source>
</evidence>
<evidence type="ECO:0000313" key="8">
    <source>
        <dbReference type="Proteomes" id="UP000245207"/>
    </source>
</evidence>
<dbReference type="SUPFAM" id="SSF54001">
    <property type="entry name" value="Cysteine proteinases"/>
    <property type="match status" value="1"/>
</dbReference>
<dbReference type="EMBL" id="PKPP01004177">
    <property type="protein sequence ID" value="PWA65662.1"/>
    <property type="molecule type" value="Genomic_DNA"/>
</dbReference>
<evidence type="ECO:0000313" key="7">
    <source>
        <dbReference type="EMBL" id="PWA65662.1"/>
    </source>
</evidence>
<feature type="region of interest" description="Disordered" evidence="5">
    <location>
        <begin position="1"/>
        <end position="27"/>
    </location>
</feature>
<feature type="compositionally biased region" description="Polar residues" evidence="5">
    <location>
        <begin position="11"/>
        <end position="22"/>
    </location>
</feature>
<keyword evidence="2" id="KW-0645">Protease</keyword>
<dbReference type="Gene3D" id="3.40.395.10">
    <property type="entry name" value="Adenoviral Proteinase, Chain A"/>
    <property type="match status" value="1"/>
</dbReference>
<proteinExistence type="inferred from homology"/>
<sequence>MKFQKPDNETLFYSETHTNTIEPTPREMKSSWWISSQEYFEKGYSSSTSSDEPIRKKRKVVNRKVVNRKEVTSEVQREVHTTIHREFHVRKEIHRQTRQEGFGEASISDKILDMARDFGDRIYAIEQHLGIPKKSTGFDNFMQVVNDVKFTHPADLEHKLDRIKFLIEKRLVAIEQIVKPSDISDPKDDTILQPHLDVDSEKTEEEEKTQTKPGSSEKPRSIGKPNSSEKPRSNDKPRSGEKEMKTRSRSRSNEKEEGLMKTRSKTRSNDELKSEGKKCLPHIEKLQNEKTEDVKNGVNECMDIDDDTKGEELLKNGDVTGYVKGEAEPSVDSRILDSTFKTLFESPTETELNVDPYVLDSTVKDLFGSPIYDQSVNEKAVSMDSDLVEQELMAVDTLITKFDFGCTPKQEEHGKNTKFVDGTNDDETISDALVVGDQRADVKAIRVPFARDVKPSKYLVTPYTKQPESTAQKPRVREKKCKKHPIRALRGPDGLEIPPWEEDLERVTGAPKTRVAVPDDILAYLRETDDTHGFCFPWAEDTIHVYHNFWERLLCIRNGRDGWLSSTHIDLWVLYLWHYRPADADWVLAGPFFSSMLLHNRLPCYFANGVTYGTPWFAESVEKVYFPMNPNDDHWVLAELQLPTGVITIYDSLCPPLPFVENRPWWLEMMEKYRSRLPIFLKKAEVMKRKQIDDKNYNITFRFADNAPKQSNVRDCGVWVMINLYRLTHNLPLEVKNPALAALAYRERLTEFFWKYKIKQLVEKD</sequence>
<name>A0A2U1MWM2_ARTAN</name>
<dbReference type="GO" id="GO:0005634">
    <property type="term" value="C:nucleus"/>
    <property type="evidence" value="ECO:0007669"/>
    <property type="project" value="TreeGrafter"/>
</dbReference>
<feature type="compositionally biased region" description="Basic and acidic residues" evidence="5">
    <location>
        <begin position="267"/>
        <end position="276"/>
    </location>
</feature>
<keyword evidence="4" id="KW-0788">Thiol protease</keyword>
<reference evidence="7 8" key="1">
    <citation type="journal article" date="2018" name="Mol. Plant">
        <title>The genome of Artemisia annua provides insight into the evolution of Asteraceae family and artemisinin biosynthesis.</title>
        <authorList>
            <person name="Shen Q."/>
            <person name="Zhang L."/>
            <person name="Liao Z."/>
            <person name="Wang S."/>
            <person name="Yan T."/>
            <person name="Shi P."/>
            <person name="Liu M."/>
            <person name="Fu X."/>
            <person name="Pan Q."/>
            <person name="Wang Y."/>
            <person name="Lv Z."/>
            <person name="Lu X."/>
            <person name="Zhang F."/>
            <person name="Jiang W."/>
            <person name="Ma Y."/>
            <person name="Chen M."/>
            <person name="Hao X."/>
            <person name="Li L."/>
            <person name="Tang Y."/>
            <person name="Lv G."/>
            <person name="Zhou Y."/>
            <person name="Sun X."/>
            <person name="Brodelius P.E."/>
            <person name="Rose J.K.C."/>
            <person name="Tang K."/>
        </authorList>
    </citation>
    <scope>NUCLEOTIDE SEQUENCE [LARGE SCALE GENOMIC DNA]</scope>
    <source>
        <strain evidence="8">cv. Huhao1</strain>
        <tissue evidence="7">Leaf</tissue>
    </source>
</reference>
<dbReference type="PROSITE" id="PS50600">
    <property type="entry name" value="ULP_PROTEASE"/>
    <property type="match status" value="1"/>
</dbReference>
<protein>
    <recommendedName>
        <fullName evidence="6">Ubiquitin-like protease family profile domain-containing protein</fullName>
    </recommendedName>
</protein>
<evidence type="ECO:0000256" key="5">
    <source>
        <dbReference type="SAM" id="MobiDB-lite"/>
    </source>
</evidence>
<evidence type="ECO:0000256" key="2">
    <source>
        <dbReference type="ARBA" id="ARBA00022670"/>
    </source>
</evidence>
<dbReference type="GO" id="GO:0006508">
    <property type="term" value="P:proteolysis"/>
    <property type="evidence" value="ECO:0007669"/>
    <property type="project" value="UniProtKB-KW"/>
</dbReference>
<evidence type="ECO:0000256" key="1">
    <source>
        <dbReference type="ARBA" id="ARBA00005234"/>
    </source>
</evidence>
<feature type="compositionally biased region" description="Basic and acidic residues" evidence="5">
    <location>
        <begin position="227"/>
        <end position="260"/>
    </location>
</feature>
<keyword evidence="8" id="KW-1185">Reference proteome</keyword>
<dbReference type="Pfam" id="PF02902">
    <property type="entry name" value="Peptidase_C48"/>
    <property type="match status" value="1"/>
</dbReference>
<dbReference type="GO" id="GO:0016929">
    <property type="term" value="F:deSUMOylase activity"/>
    <property type="evidence" value="ECO:0007669"/>
    <property type="project" value="TreeGrafter"/>
</dbReference>
<keyword evidence="3" id="KW-0378">Hydrolase</keyword>
<accession>A0A2U1MWM2</accession>
<dbReference type="OrthoDB" id="1680482at2759"/>
<dbReference type="InterPro" id="IPR038765">
    <property type="entry name" value="Papain-like_cys_pep_sf"/>
</dbReference>
<dbReference type="PANTHER" id="PTHR12606:SF1">
    <property type="entry name" value="UBIQUITIN-LIKE-SPECIFIC PROTEASE 1A"/>
    <property type="match status" value="1"/>
</dbReference>
<feature type="domain" description="Ubiquitin-like protease family profile" evidence="6">
    <location>
        <begin position="515"/>
        <end position="727"/>
    </location>
</feature>
<evidence type="ECO:0000259" key="6">
    <source>
        <dbReference type="PROSITE" id="PS50600"/>
    </source>
</evidence>
<evidence type="ECO:0000256" key="3">
    <source>
        <dbReference type="ARBA" id="ARBA00022801"/>
    </source>
</evidence>
<gene>
    <name evidence="7" type="ORF">CTI12_AA332440</name>
</gene>
<organism evidence="7 8">
    <name type="scientific">Artemisia annua</name>
    <name type="common">Sweet wormwood</name>
    <dbReference type="NCBI Taxonomy" id="35608"/>
    <lineage>
        <taxon>Eukaryota</taxon>
        <taxon>Viridiplantae</taxon>
        <taxon>Streptophyta</taxon>
        <taxon>Embryophyta</taxon>
        <taxon>Tracheophyta</taxon>
        <taxon>Spermatophyta</taxon>
        <taxon>Magnoliopsida</taxon>
        <taxon>eudicotyledons</taxon>
        <taxon>Gunneridae</taxon>
        <taxon>Pentapetalae</taxon>
        <taxon>asterids</taxon>
        <taxon>campanulids</taxon>
        <taxon>Asterales</taxon>
        <taxon>Asteraceae</taxon>
        <taxon>Asteroideae</taxon>
        <taxon>Anthemideae</taxon>
        <taxon>Artemisiinae</taxon>
        <taxon>Artemisia</taxon>
    </lineage>
</organism>
<feature type="region of interest" description="Disordered" evidence="5">
    <location>
        <begin position="182"/>
        <end position="276"/>
    </location>
</feature>
<dbReference type="GO" id="GO:0016926">
    <property type="term" value="P:protein desumoylation"/>
    <property type="evidence" value="ECO:0007669"/>
    <property type="project" value="TreeGrafter"/>
</dbReference>
<dbReference type="AlphaFoldDB" id="A0A2U1MWM2"/>
<comment type="similarity">
    <text evidence="1">Belongs to the peptidase C48 family.</text>
</comment>